<evidence type="ECO:0000256" key="5">
    <source>
        <dbReference type="ARBA" id="ARBA00022777"/>
    </source>
</evidence>
<feature type="domain" description="GHMP kinase N-terminal" evidence="8">
    <location>
        <begin position="33"/>
        <end position="115"/>
    </location>
</feature>
<evidence type="ECO:0000256" key="6">
    <source>
        <dbReference type="ARBA" id="ARBA00022840"/>
    </source>
</evidence>
<accession>A0A4V1L5Q2</accession>
<evidence type="ECO:0000256" key="3">
    <source>
        <dbReference type="ARBA" id="ARBA00022697"/>
    </source>
</evidence>
<dbReference type="Gene3D" id="3.30.70.890">
    <property type="entry name" value="GHMP kinase, C-terminal domain"/>
    <property type="match status" value="1"/>
</dbReference>
<keyword evidence="2" id="KW-0808">Transferase</keyword>
<evidence type="ECO:0000256" key="4">
    <source>
        <dbReference type="ARBA" id="ARBA00022741"/>
    </source>
</evidence>
<dbReference type="PANTHER" id="PTHR20861">
    <property type="entry name" value="HOMOSERINE/4-DIPHOSPHOCYTIDYL-2-C-METHYL-D-ERYTHRITOL KINASE"/>
    <property type="match status" value="1"/>
</dbReference>
<dbReference type="Proteomes" id="UP000289437">
    <property type="component" value="Unassembled WGS sequence"/>
</dbReference>
<dbReference type="SUPFAM" id="SSF54211">
    <property type="entry name" value="Ribosomal protein S5 domain 2-like"/>
    <property type="match status" value="1"/>
</dbReference>
<dbReference type="AlphaFoldDB" id="A0A4V1L5Q2"/>
<evidence type="ECO:0000259" key="8">
    <source>
        <dbReference type="Pfam" id="PF00288"/>
    </source>
</evidence>
<evidence type="ECO:0000313" key="11">
    <source>
        <dbReference type="Proteomes" id="UP000289437"/>
    </source>
</evidence>
<evidence type="ECO:0000259" key="9">
    <source>
        <dbReference type="Pfam" id="PF08544"/>
    </source>
</evidence>
<dbReference type="InterPro" id="IPR036554">
    <property type="entry name" value="GHMP_kinase_C_sf"/>
</dbReference>
<dbReference type="Pfam" id="PF08544">
    <property type="entry name" value="GHMP_kinases_C"/>
    <property type="match status" value="1"/>
</dbReference>
<dbReference type="PANTHER" id="PTHR20861:SF1">
    <property type="entry name" value="HOMOSERINE KINASE"/>
    <property type="match status" value="1"/>
</dbReference>
<dbReference type="InterPro" id="IPR006204">
    <property type="entry name" value="GHMP_kinase_N_dom"/>
</dbReference>
<reference evidence="10 11" key="1">
    <citation type="submission" date="2018-11" db="EMBL/GenBank/DDBJ databases">
        <authorList>
            <person name="Mardanov A.V."/>
            <person name="Ravin N.V."/>
            <person name="Dedysh S.N."/>
        </authorList>
    </citation>
    <scope>NUCLEOTIDE SEQUENCE [LARGE SCALE GENOMIC DNA]</scope>
    <source>
        <strain evidence="10 11">AF10</strain>
    </source>
</reference>
<keyword evidence="5 10" id="KW-0418">Kinase</keyword>
<evidence type="ECO:0000256" key="2">
    <source>
        <dbReference type="ARBA" id="ARBA00022679"/>
    </source>
</evidence>
<evidence type="ECO:0000256" key="1">
    <source>
        <dbReference type="ARBA" id="ARBA00022605"/>
    </source>
</evidence>
<keyword evidence="11" id="KW-1185">Reference proteome</keyword>
<dbReference type="NCBIfam" id="TIGR00191">
    <property type="entry name" value="thrB"/>
    <property type="match status" value="1"/>
</dbReference>
<dbReference type="InterPro" id="IPR020568">
    <property type="entry name" value="Ribosomal_Su5_D2-typ_SF"/>
</dbReference>
<keyword evidence="3" id="KW-0791">Threonine biosynthesis</keyword>
<dbReference type="Gene3D" id="3.30.230.10">
    <property type="match status" value="1"/>
</dbReference>
<sequence length="277" mass="29053">MSLYLNIEAGEAVETSIQATGRNPDLAASLERNLILTTYREVLAAQGKFAPHLSLKVHNEIPLGMGCGSSAAALLAGVHLANHFGDLGWTPAQVMTEACLREGHPDNVAACALGGMTTSCQQGSEILTATCGLDLPWRLLLALPGASLATEKARALLPDSYSRADAVANIQRSSLLVAAFALNRPDLLHIAMRDRIHQPYRSEACPLLPRLLPLLAAADAPAGIWGAALSGAGPSVLLILDPEAPTGPVEECVRQAAEDSSLELVQTTISVPAEVTY</sequence>
<dbReference type="EMBL" id="RDSM01000002">
    <property type="protein sequence ID" value="RXH56554.1"/>
    <property type="molecule type" value="Genomic_DNA"/>
</dbReference>
<dbReference type="InterPro" id="IPR014721">
    <property type="entry name" value="Ribsml_uS5_D2-typ_fold_subgr"/>
</dbReference>
<keyword evidence="4" id="KW-0547">Nucleotide-binding</keyword>
<dbReference type="InterPro" id="IPR013750">
    <property type="entry name" value="GHMP_kinase_C_dom"/>
</dbReference>
<protein>
    <recommendedName>
        <fullName evidence="7">Homoserine kinase</fullName>
        <ecNumber evidence="7">2.7.1.39</ecNumber>
    </recommendedName>
</protein>
<keyword evidence="1" id="KW-0028">Amino-acid biosynthesis</keyword>
<dbReference type="PRINTS" id="PR00958">
    <property type="entry name" value="HOMSERKINASE"/>
</dbReference>
<organism evidence="10 11">
    <name type="scientific">Granulicella sibirica</name>
    <dbReference type="NCBI Taxonomy" id="2479048"/>
    <lineage>
        <taxon>Bacteria</taxon>
        <taxon>Pseudomonadati</taxon>
        <taxon>Acidobacteriota</taxon>
        <taxon>Terriglobia</taxon>
        <taxon>Terriglobales</taxon>
        <taxon>Acidobacteriaceae</taxon>
        <taxon>Granulicella</taxon>
    </lineage>
</organism>
<dbReference type="GO" id="GO:0005524">
    <property type="term" value="F:ATP binding"/>
    <property type="evidence" value="ECO:0007669"/>
    <property type="project" value="UniProtKB-KW"/>
</dbReference>
<evidence type="ECO:0000313" key="10">
    <source>
        <dbReference type="EMBL" id="RXH56554.1"/>
    </source>
</evidence>
<dbReference type="GO" id="GO:0009088">
    <property type="term" value="P:threonine biosynthetic process"/>
    <property type="evidence" value="ECO:0007669"/>
    <property type="project" value="UniProtKB-UniRule"/>
</dbReference>
<feature type="domain" description="GHMP kinase C-terminal" evidence="9">
    <location>
        <begin position="177"/>
        <end position="245"/>
    </location>
</feature>
<evidence type="ECO:0000256" key="7">
    <source>
        <dbReference type="NCBIfam" id="TIGR00191"/>
    </source>
</evidence>
<proteinExistence type="predicted"/>
<comment type="caution">
    <text evidence="10">The sequence shown here is derived from an EMBL/GenBank/DDBJ whole genome shotgun (WGS) entry which is preliminary data.</text>
</comment>
<dbReference type="InterPro" id="IPR000870">
    <property type="entry name" value="Homoserine_kinase"/>
</dbReference>
<keyword evidence="6" id="KW-0067">ATP-binding</keyword>
<dbReference type="GO" id="GO:0004413">
    <property type="term" value="F:homoserine kinase activity"/>
    <property type="evidence" value="ECO:0007669"/>
    <property type="project" value="UniProtKB-UniRule"/>
</dbReference>
<name>A0A4V1L5Q2_9BACT</name>
<reference evidence="11" key="2">
    <citation type="submission" date="2019-02" db="EMBL/GenBank/DDBJ databases">
        <title>Granulicella sibirica sp. nov., a psychrotolerant acidobacterium isolated from an organic soil layer in forested tundra, West Siberia.</title>
        <authorList>
            <person name="Oshkin I.Y."/>
            <person name="Kulichevskaya I.S."/>
            <person name="Rijpstra W.I.C."/>
            <person name="Sinninghe Damste J.S."/>
            <person name="Rakitin A.L."/>
            <person name="Ravin N.V."/>
            <person name="Dedysh S.N."/>
        </authorList>
    </citation>
    <scope>NUCLEOTIDE SEQUENCE [LARGE SCALE GENOMIC DNA]</scope>
    <source>
        <strain evidence="11">AF10</strain>
    </source>
</reference>
<gene>
    <name evidence="10" type="ORF">GRAN_3411</name>
</gene>
<dbReference type="Pfam" id="PF00288">
    <property type="entry name" value="GHMP_kinases_N"/>
    <property type="match status" value="1"/>
</dbReference>
<dbReference type="EC" id="2.7.1.39" evidence="7"/>
<dbReference type="SUPFAM" id="SSF55060">
    <property type="entry name" value="GHMP Kinase, C-terminal domain"/>
    <property type="match status" value="1"/>
</dbReference>